<dbReference type="EMBL" id="AP018400">
    <property type="protein sequence ID" value="BBA92854.1"/>
    <property type="molecule type" value="Genomic_DNA"/>
</dbReference>
<sequence length="72" mass="7812">MQSRNIGKVGIIWNTIGTVFATLVSVVLLMVASRLTSPAVADTFSFSFTVAQQLYVVGLFGVGSINQRYLKE</sequence>
<name>A0A2Z5TRK3_9STRE</name>
<keyword evidence="1" id="KW-0812">Transmembrane</keyword>
<protein>
    <submittedName>
        <fullName evidence="2">Uncharacterized protein</fullName>
    </submittedName>
</protein>
<evidence type="ECO:0000313" key="2">
    <source>
        <dbReference type="EMBL" id="BBA92854.1"/>
    </source>
</evidence>
<reference evidence="2 3" key="1">
    <citation type="journal article" date="2018" name="Genome Biol. Evol.">
        <title>Complete Genome Sequence of Streptococcus ruminantium sp. nov. GUT-187T (=DSM 104980T =JCM 31869T), the Type Strain of S. ruminantium, and Comparison with Genome Sequences of Streptococcus suis Strains.</title>
        <authorList>
            <person name="Tohya M."/>
            <person name="Sekizaki T."/>
            <person name="Miyoshi-Akiyama T."/>
        </authorList>
    </citation>
    <scope>NUCLEOTIDE SEQUENCE [LARGE SCALE GENOMIC DNA]</scope>
    <source>
        <strain evidence="2 3">GUT187T</strain>
    </source>
</reference>
<keyword evidence="1" id="KW-0472">Membrane</keyword>
<dbReference type="AlphaFoldDB" id="A0A2Z5TRK3"/>
<dbReference type="KEGG" id="srq:SR187_6245"/>
<feature type="transmembrane region" description="Helical" evidence="1">
    <location>
        <begin position="12"/>
        <end position="32"/>
    </location>
</feature>
<keyword evidence="1" id="KW-1133">Transmembrane helix</keyword>
<evidence type="ECO:0000256" key="1">
    <source>
        <dbReference type="SAM" id="Phobius"/>
    </source>
</evidence>
<organism evidence="2 3">
    <name type="scientific">Streptococcus ruminantium</name>
    <dbReference type="NCBI Taxonomy" id="1917441"/>
    <lineage>
        <taxon>Bacteria</taxon>
        <taxon>Bacillati</taxon>
        <taxon>Bacillota</taxon>
        <taxon>Bacilli</taxon>
        <taxon>Lactobacillales</taxon>
        <taxon>Streptococcaceae</taxon>
        <taxon>Streptococcus</taxon>
    </lineage>
</organism>
<gene>
    <name evidence="2" type="ORF">SR187_6245</name>
</gene>
<evidence type="ECO:0000313" key="3">
    <source>
        <dbReference type="Proteomes" id="UP000269331"/>
    </source>
</evidence>
<proteinExistence type="predicted"/>
<accession>A0A2Z5TRK3</accession>
<feature type="transmembrane region" description="Helical" evidence="1">
    <location>
        <begin position="44"/>
        <end position="65"/>
    </location>
</feature>
<dbReference type="Proteomes" id="UP000269331">
    <property type="component" value="Chromosome"/>
</dbReference>